<comment type="subcellular location">
    <subcellularLocation>
        <location evidence="1">Cell membrane</location>
        <topology evidence="1">Multi-pass membrane protein</topology>
    </subcellularLocation>
</comment>
<protein>
    <submittedName>
        <fullName evidence="12">C-C chemokine receptor type 2</fullName>
    </submittedName>
</protein>
<feature type="transmembrane region" description="Helical" evidence="10">
    <location>
        <begin position="18"/>
        <end position="36"/>
    </location>
</feature>
<feature type="transmembrane region" description="Helical" evidence="10">
    <location>
        <begin position="335"/>
        <end position="353"/>
    </location>
</feature>
<comment type="similarity">
    <text evidence="9">Belongs to the G-protein coupled receptor 1 family.</text>
</comment>
<feature type="transmembrane region" description="Helical" evidence="10">
    <location>
        <begin position="80"/>
        <end position="99"/>
    </location>
</feature>
<dbReference type="Pfam" id="PF00001">
    <property type="entry name" value="7tm_1"/>
    <property type="match status" value="2"/>
</dbReference>
<dbReference type="PROSITE" id="PS00237">
    <property type="entry name" value="G_PROTEIN_RECEP_F1_1"/>
    <property type="match status" value="1"/>
</dbReference>
<dbReference type="InterPro" id="IPR000355">
    <property type="entry name" value="Chemokine_rcpt"/>
</dbReference>
<feature type="transmembrane region" description="Helical" evidence="10">
    <location>
        <begin position="557"/>
        <end position="578"/>
    </location>
</feature>
<feature type="transmembrane region" description="Helical" evidence="10">
    <location>
        <begin position="42"/>
        <end position="68"/>
    </location>
</feature>
<dbReference type="Proteomes" id="UP000830375">
    <property type="component" value="Unassembled WGS sequence"/>
</dbReference>
<gene>
    <name evidence="12" type="ORF">H4Q32_017992</name>
</gene>
<feature type="transmembrane region" description="Helical" evidence="10">
    <location>
        <begin position="137"/>
        <end position="159"/>
    </location>
</feature>
<dbReference type="InterPro" id="IPR050119">
    <property type="entry name" value="CCR1-9-like"/>
</dbReference>
<comment type="caution">
    <text evidence="12">The sequence shown here is derived from an EMBL/GenBank/DDBJ whole genome shotgun (WGS) entry which is preliminary data.</text>
</comment>
<organism evidence="12 13">
    <name type="scientific">Labeo rohita</name>
    <name type="common">Indian major carp</name>
    <name type="synonym">Cyprinus rohita</name>
    <dbReference type="NCBI Taxonomy" id="84645"/>
    <lineage>
        <taxon>Eukaryota</taxon>
        <taxon>Metazoa</taxon>
        <taxon>Chordata</taxon>
        <taxon>Craniata</taxon>
        <taxon>Vertebrata</taxon>
        <taxon>Euteleostomi</taxon>
        <taxon>Actinopterygii</taxon>
        <taxon>Neopterygii</taxon>
        <taxon>Teleostei</taxon>
        <taxon>Ostariophysi</taxon>
        <taxon>Cypriniformes</taxon>
        <taxon>Cyprinidae</taxon>
        <taxon>Labeoninae</taxon>
        <taxon>Labeonini</taxon>
        <taxon>Labeo</taxon>
    </lineage>
</organism>
<evidence type="ECO:0000256" key="9">
    <source>
        <dbReference type="RuleBase" id="RU000688"/>
    </source>
</evidence>
<evidence type="ECO:0000256" key="8">
    <source>
        <dbReference type="ARBA" id="ARBA00023224"/>
    </source>
</evidence>
<dbReference type="Gene3D" id="1.20.1070.10">
    <property type="entry name" value="Rhodopsin 7-helix transmembrane proteins"/>
    <property type="match status" value="3"/>
</dbReference>
<feature type="transmembrane region" description="Helical" evidence="10">
    <location>
        <begin position="758"/>
        <end position="779"/>
    </location>
</feature>
<evidence type="ECO:0000256" key="3">
    <source>
        <dbReference type="ARBA" id="ARBA00022692"/>
    </source>
</evidence>
<dbReference type="CDD" id="cd14984">
    <property type="entry name" value="7tmA_Chemokine_R"/>
    <property type="match status" value="2"/>
</dbReference>
<dbReference type="PANTHER" id="PTHR10489:SF627">
    <property type="entry name" value="C-C CHEMOKINE RECEPTOR TYPE 8"/>
    <property type="match status" value="1"/>
</dbReference>
<dbReference type="PANTHER" id="PTHR10489">
    <property type="entry name" value="CELL ADHESION MOLECULE"/>
    <property type="match status" value="1"/>
</dbReference>
<dbReference type="PRINTS" id="PR00237">
    <property type="entry name" value="GPCRRHODOPSN"/>
</dbReference>
<dbReference type="EMBL" id="JACTAM010000016">
    <property type="protein sequence ID" value="KAI2655573.1"/>
    <property type="molecule type" value="Genomic_DNA"/>
</dbReference>
<keyword evidence="4 10" id="KW-1133">Transmembrane helix</keyword>
<evidence type="ECO:0000313" key="13">
    <source>
        <dbReference type="Proteomes" id="UP000830375"/>
    </source>
</evidence>
<dbReference type="PRINTS" id="PR00657">
    <property type="entry name" value="CCCHEMOKINER"/>
</dbReference>
<dbReference type="InterPro" id="IPR000276">
    <property type="entry name" value="GPCR_Rhodpsn"/>
</dbReference>
<evidence type="ECO:0000256" key="7">
    <source>
        <dbReference type="ARBA" id="ARBA00023170"/>
    </source>
</evidence>
<keyword evidence="5 9" id="KW-0297">G-protein coupled receptor</keyword>
<feature type="transmembrane region" description="Helical" evidence="10">
    <location>
        <begin position="303"/>
        <end position="323"/>
    </location>
</feature>
<feature type="transmembrane region" description="Helical" evidence="10">
    <location>
        <begin position="724"/>
        <end position="746"/>
    </location>
</feature>
<keyword evidence="7 9" id="KW-0675">Receptor</keyword>
<feature type="domain" description="G-protein coupled receptors family 1 profile" evidence="11">
    <location>
        <begin position="569"/>
        <end position="820"/>
    </location>
</feature>
<feature type="transmembrane region" description="Helical" evidence="10">
    <location>
        <begin position="616"/>
        <end position="644"/>
    </location>
</feature>
<evidence type="ECO:0000259" key="11">
    <source>
        <dbReference type="PROSITE" id="PS50262"/>
    </source>
</evidence>
<sequence length="872" mass="98114">MGFLGNILLRSMTDICRLNLAIAELLLVSSLPFLAHHARDQWIFGVGMRIIVLAVYHTEFYSGIFFIVLMNSYEMNITGLFLPLLVIGFCYTMILMRLLKSRSSRRQAIMETTTFDYGETDDICLTEDSHLYTDLKAAIFCIVFALGLIGNITILWVLLKIMHVKNMTNLCLLNLALSDLLMVLSLPFWGLYVQGHYIKANEMCKAMAGIYQVGFYSRILFVTLMSVDHYLVIVHAVEVLGAKMLHYGIMVSFVIWIVSICAALPEAIFAAMVTEDNITSCQRVYPDGSAQKWKLFRNFGENVVGLFISLPIIAYCYIRVLMVVKKTKNSKKERAIKLILGIIIMFVVFWVPYNVVVFLKTLQEFGILTDCEAYRHVNMAMDLTETIALTHCCVNPIIYAFVGEKFRKCLANLPIDFYARSRSLGVSENETSNTAIFLSTTQSTRLDKILSHLNFPSLLGRSEGNTNYPTFRTLGFLTMNSTAVLLRTTAQSPWTGTVSNTIPYLNLTSSSMDGPVPGASSSDAPYSEYSGYYDGNEVDLTSAPCHYGTHGANILSVLYSLFFIVGFLGNILVIWVVLMGVRLRSMTDICLLNLAIADLLLVSSLPFLAHHAKEQWIFGDGMCTIVLGVYHIGFYSGIFFIVLMSVDRYLAVVHAVFALRVRTRTYGILASVIIWITAVSASFPELIHLKTTEDNGTKVCTSYQTSNRDSYQNSKIIGIFKMNIIGLFLPMLVIGFCYSMILMRLLNARSSRRQAMRLVIAVMVVFFCCWAPYNIAAFVKVLELKNHITQSCEGSKAINLSLQITEALAYSHSSLNPFLYVFVGEKFRRQLFRLLYRTPFSRLQFMKSYIIRAPGSVYSQTTSLDERSATAV</sequence>
<keyword evidence="6 10" id="KW-0472">Membrane</keyword>
<dbReference type="SUPFAM" id="SSF81321">
    <property type="entry name" value="Family A G protein-coupled receptor-like"/>
    <property type="match status" value="3"/>
</dbReference>
<keyword evidence="2" id="KW-1003">Cell membrane</keyword>
<feature type="transmembrane region" description="Helical" evidence="10">
    <location>
        <begin position="245"/>
        <end position="265"/>
    </location>
</feature>
<evidence type="ECO:0000256" key="10">
    <source>
        <dbReference type="SAM" id="Phobius"/>
    </source>
</evidence>
<dbReference type="InterPro" id="IPR017452">
    <property type="entry name" value="GPCR_Rhodpsn_7TM"/>
</dbReference>
<keyword evidence="13" id="KW-1185">Reference proteome</keyword>
<evidence type="ECO:0000256" key="4">
    <source>
        <dbReference type="ARBA" id="ARBA00022989"/>
    </source>
</evidence>
<evidence type="ECO:0000256" key="1">
    <source>
        <dbReference type="ARBA" id="ARBA00004651"/>
    </source>
</evidence>
<evidence type="ECO:0000256" key="5">
    <source>
        <dbReference type="ARBA" id="ARBA00023040"/>
    </source>
</evidence>
<accession>A0ABQ8M157</accession>
<keyword evidence="3 9" id="KW-0812">Transmembrane</keyword>
<feature type="domain" description="G-protein coupled receptors family 1 profile" evidence="11">
    <location>
        <begin position="150"/>
        <end position="399"/>
    </location>
</feature>
<evidence type="ECO:0000313" key="12">
    <source>
        <dbReference type="EMBL" id="KAI2655573.1"/>
    </source>
</evidence>
<evidence type="ECO:0000256" key="6">
    <source>
        <dbReference type="ARBA" id="ARBA00023136"/>
    </source>
</evidence>
<reference evidence="12 13" key="1">
    <citation type="submission" date="2022-01" db="EMBL/GenBank/DDBJ databases">
        <title>A high-quality chromosome-level genome assembly of rohu carp, Labeo rohita.</title>
        <authorList>
            <person name="Arick M.A. II"/>
            <person name="Hsu C.-Y."/>
            <person name="Magbanua Z."/>
            <person name="Pechanova O."/>
            <person name="Grover C."/>
            <person name="Miller E."/>
            <person name="Thrash A."/>
            <person name="Ezzel L."/>
            <person name="Alam S."/>
            <person name="Benzie J."/>
            <person name="Hamilton M."/>
            <person name="Karsi A."/>
            <person name="Lawrence M.L."/>
            <person name="Peterson D.G."/>
        </authorList>
    </citation>
    <scope>NUCLEOTIDE SEQUENCE [LARGE SCALE GENOMIC DNA]</scope>
    <source>
        <strain evidence="13">BAU-BD-2019</strain>
        <tissue evidence="12">Blood</tissue>
    </source>
</reference>
<feature type="transmembrane region" description="Helical" evidence="10">
    <location>
        <begin position="171"/>
        <end position="193"/>
    </location>
</feature>
<proteinExistence type="inferred from homology"/>
<feature type="transmembrane region" description="Helical" evidence="10">
    <location>
        <begin position="590"/>
        <end position="610"/>
    </location>
</feature>
<feature type="transmembrane region" description="Helical" evidence="10">
    <location>
        <begin position="665"/>
        <end position="683"/>
    </location>
</feature>
<evidence type="ECO:0000256" key="2">
    <source>
        <dbReference type="ARBA" id="ARBA00022475"/>
    </source>
</evidence>
<name>A0ABQ8M157_LABRO</name>
<dbReference type="PROSITE" id="PS50262">
    <property type="entry name" value="G_PROTEIN_RECEP_F1_2"/>
    <property type="match status" value="2"/>
</dbReference>
<feature type="transmembrane region" description="Helical" evidence="10">
    <location>
        <begin position="213"/>
        <end position="233"/>
    </location>
</feature>
<keyword evidence="8 9" id="KW-0807">Transducer</keyword>